<keyword evidence="3" id="KW-1185">Reference proteome</keyword>
<dbReference type="AlphaFoldDB" id="A0A4Q2RFD5"/>
<evidence type="ECO:0000256" key="1">
    <source>
        <dbReference type="SAM" id="SignalP"/>
    </source>
</evidence>
<feature type="chain" id="PRO_5020306491" description="PepSY domain-containing protein" evidence="1">
    <location>
        <begin position="20"/>
        <end position="110"/>
    </location>
</feature>
<dbReference type="EMBL" id="QYBC01000006">
    <property type="protein sequence ID" value="RYB05589.1"/>
    <property type="molecule type" value="Genomic_DNA"/>
</dbReference>
<comment type="caution">
    <text evidence="2">The sequence shown here is derived from an EMBL/GenBank/DDBJ whole genome shotgun (WGS) entry which is preliminary data.</text>
</comment>
<reference evidence="2 3" key="2">
    <citation type="submission" date="2019-02" db="EMBL/GenBank/DDBJ databases">
        <title>'Lichenibacterium ramalinii' gen. nov. sp. nov., 'Lichenibacterium minor' gen. nov. sp. nov.</title>
        <authorList>
            <person name="Pankratov T."/>
        </authorList>
    </citation>
    <scope>NUCLEOTIDE SEQUENCE [LARGE SCALE GENOMIC DNA]</scope>
    <source>
        <strain evidence="2 3">RmlP001</strain>
    </source>
</reference>
<organism evidence="2 3">
    <name type="scientific">Lichenibacterium ramalinae</name>
    <dbReference type="NCBI Taxonomy" id="2316527"/>
    <lineage>
        <taxon>Bacteria</taxon>
        <taxon>Pseudomonadati</taxon>
        <taxon>Pseudomonadota</taxon>
        <taxon>Alphaproteobacteria</taxon>
        <taxon>Hyphomicrobiales</taxon>
        <taxon>Lichenihabitantaceae</taxon>
        <taxon>Lichenibacterium</taxon>
    </lineage>
</organism>
<dbReference type="Proteomes" id="UP000289411">
    <property type="component" value="Unassembled WGS sequence"/>
</dbReference>
<dbReference type="OrthoDB" id="7864982at2"/>
<gene>
    <name evidence="2" type="ORF">D3272_08235</name>
</gene>
<name>A0A4Q2RFD5_9HYPH</name>
<evidence type="ECO:0000313" key="2">
    <source>
        <dbReference type="EMBL" id="RYB05589.1"/>
    </source>
</evidence>
<accession>A0A4Q2RFD5</accession>
<protein>
    <recommendedName>
        <fullName evidence="4">PepSY domain-containing protein</fullName>
    </recommendedName>
</protein>
<sequence length="110" mass="11625">MMRAALLGAVMALRFGAAAAQPLPQDEPQPLLCVGPAKARQLVFDQNLVPPIRAMRQASAASGAEPIDIQLCWFHGALVYDVTLLDRNGPMIHRLMSGATGAPLGEPGKP</sequence>
<proteinExistence type="predicted"/>
<evidence type="ECO:0000313" key="3">
    <source>
        <dbReference type="Proteomes" id="UP000289411"/>
    </source>
</evidence>
<keyword evidence="1" id="KW-0732">Signal</keyword>
<reference evidence="2 3" key="1">
    <citation type="submission" date="2018-09" db="EMBL/GenBank/DDBJ databases">
        <authorList>
            <person name="Grouzdev D.S."/>
            <person name="Krutkina M.S."/>
        </authorList>
    </citation>
    <scope>NUCLEOTIDE SEQUENCE [LARGE SCALE GENOMIC DNA]</scope>
    <source>
        <strain evidence="2 3">RmlP001</strain>
    </source>
</reference>
<evidence type="ECO:0008006" key="4">
    <source>
        <dbReference type="Google" id="ProtNLM"/>
    </source>
</evidence>
<feature type="signal peptide" evidence="1">
    <location>
        <begin position="1"/>
        <end position="19"/>
    </location>
</feature>
<dbReference type="RefSeq" id="WP_129218693.1">
    <property type="nucleotide sequence ID" value="NZ_QYBC01000006.1"/>
</dbReference>